<proteinExistence type="inferred from homology"/>
<keyword evidence="4" id="KW-0131">Cell cycle</keyword>
<dbReference type="GO" id="GO:0035091">
    <property type="term" value="F:phosphatidylinositol binding"/>
    <property type="evidence" value="ECO:0007669"/>
    <property type="project" value="TreeGrafter"/>
</dbReference>
<dbReference type="InterPro" id="IPR036034">
    <property type="entry name" value="PDZ_sf"/>
</dbReference>
<dbReference type="CDD" id="cd23058">
    <property type="entry name" value="PDZ2_Par3-like"/>
    <property type="match status" value="1"/>
</dbReference>
<feature type="domain" description="PDZ" evidence="6">
    <location>
        <begin position="391"/>
        <end position="478"/>
    </location>
</feature>
<feature type="domain" description="PDZ" evidence="6">
    <location>
        <begin position="742"/>
        <end position="819"/>
    </location>
</feature>
<feature type="region of interest" description="Disordered" evidence="5">
    <location>
        <begin position="1326"/>
        <end position="1345"/>
    </location>
</feature>
<feature type="compositionally biased region" description="Basic and acidic residues" evidence="5">
    <location>
        <begin position="1040"/>
        <end position="1068"/>
    </location>
</feature>
<feature type="compositionally biased region" description="Pro residues" evidence="5">
    <location>
        <begin position="504"/>
        <end position="514"/>
    </location>
</feature>
<dbReference type="InterPro" id="IPR021922">
    <property type="entry name" value="Par3/HAL_N"/>
</dbReference>
<dbReference type="GO" id="GO:0008104">
    <property type="term" value="P:intracellular protein localization"/>
    <property type="evidence" value="ECO:0007669"/>
    <property type="project" value="TreeGrafter"/>
</dbReference>
<dbReference type="PROSITE" id="PS50106">
    <property type="entry name" value="PDZ"/>
    <property type="match status" value="3"/>
</dbReference>
<dbReference type="GO" id="GO:0005912">
    <property type="term" value="C:adherens junction"/>
    <property type="evidence" value="ECO:0007669"/>
    <property type="project" value="TreeGrafter"/>
</dbReference>
<feature type="compositionally biased region" description="Acidic residues" evidence="5">
    <location>
        <begin position="302"/>
        <end position="311"/>
    </location>
</feature>
<dbReference type="PANTHER" id="PTHR16484:SF17">
    <property type="entry name" value="BAZOOKA, ISOFORM B"/>
    <property type="match status" value="1"/>
</dbReference>
<evidence type="ECO:0000256" key="5">
    <source>
        <dbReference type="SAM" id="MobiDB-lite"/>
    </source>
</evidence>
<name>K1RT67_MAGGI</name>
<dbReference type="GO" id="GO:0016324">
    <property type="term" value="C:apical plasma membrane"/>
    <property type="evidence" value="ECO:0007669"/>
    <property type="project" value="TreeGrafter"/>
</dbReference>
<dbReference type="GO" id="GO:0051301">
    <property type="term" value="P:cell division"/>
    <property type="evidence" value="ECO:0007669"/>
    <property type="project" value="UniProtKB-KW"/>
</dbReference>
<feature type="region of interest" description="Disordered" evidence="5">
    <location>
        <begin position="706"/>
        <end position="729"/>
    </location>
</feature>
<feature type="region of interest" description="Disordered" evidence="5">
    <location>
        <begin position="1351"/>
        <end position="1408"/>
    </location>
</feature>
<dbReference type="FunFam" id="2.30.42.10:FF:000011">
    <property type="entry name" value="partitioning defective 3 homolog isoform X1"/>
    <property type="match status" value="1"/>
</dbReference>
<dbReference type="SUPFAM" id="SSF50156">
    <property type="entry name" value="PDZ domain-like"/>
    <property type="match status" value="3"/>
</dbReference>
<evidence type="ECO:0000256" key="2">
    <source>
        <dbReference type="ARBA" id="ARBA00022618"/>
    </source>
</evidence>
<dbReference type="GO" id="GO:0005938">
    <property type="term" value="C:cell cortex"/>
    <property type="evidence" value="ECO:0007669"/>
    <property type="project" value="TreeGrafter"/>
</dbReference>
<feature type="region of interest" description="Disordered" evidence="5">
    <location>
        <begin position="1609"/>
        <end position="1630"/>
    </location>
</feature>
<feature type="compositionally biased region" description="Basic and acidic residues" evidence="5">
    <location>
        <begin position="312"/>
        <end position="334"/>
    </location>
</feature>
<feature type="domain" description="PDZ" evidence="6">
    <location>
        <begin position="606"/>
        <end position="691"/>
    </location>
</feature>
<dbReference type="Pfam" id="PF00595">
    <property type="entry name" value="PDZ"/>
    <property type="match status" value="3"/>
</dbReference>
<dbReference type="FunCoup" id="K1RT67">
    <property type="interactions" value="406"/>
</dbReference>
<dbReference type="GO" id="GO:0051660">
    <property type="term" value="P:establishment of centrosome localization"/>
    <property type="evidence" value="ECO:0007669"/>
    <property type="project" value="TreeGrafter"/>
</dbReference>
<feature type="region of interest" description="Disordered" evidence="5">
    <location>
        <begin position="994"/>
        <end position="1319"/>
    </location>
</feature>
<dbReference type="GO" id="GO:0007155">
    <property type="term" value="P:cell adhesion"/>
    <property type="evidence" value="ECO:0007669"/>
    <property type="project" value="TreeGrafter"/>
</dbReference>
<feature type="compositionally biased region" description="Pro residues" evidence="5">
    <location>
        <begin position="481"/>
        <end position="495"/>
    </location>
</feature>
<dbReference type="GO" id="GO:0043296">
    <property type="term" value="C:apical junction complex"/>
    <property type="evidence" value="ECO:0007669"/>
    <property type="project" value="TreeGrafter"/>
</dbReference>
<gene>
    <name evidence="7" type="ORF">CGI_10017555</name>
</gene>
<evidence type="ECO:0000313" key="7">
    <source>
        <dbReference type="EMBL" id="EKC37796.1"/>
    </source>
</evidence>
<feature type="compositionally biased region" description="Polar residues" evidence="5">
    <location>
        <begin position="1194"/>
        <end position="1207"/>
    </location>
</feature>
<organism evidence="7">
    <name type="scientific">Magallana gigas</name>
    <name type="common">Pacific oyster</name>
    <name type="synonym">Crassostrea gigas</name>
    <dbReference type="NCBI Taxonomy" id="29159"/>
    <lineage>
        <taxon>Eukaryota</taxon>
        <taxon>Metazoa</taxon>
        <taxon>Spiralia</taxon>
        <taxon>Lophotrochozoa</taxon>
        <taxon>Mollusca</taxon>
        <taxon>Bivalvia</taxon>
        <taxon>Autobranchia</taxon>
        <taxon>Pteriomorphia</taxon>
        <taxon>Ostreida</taxon>
        <taxon>Ostreoidea</taxon>
        <taxon>Ostreidae</taxon>
        <taxon>Magallana</taxon>
    </lineage>
</organism>
<accession>K1RT67</accession>
<dbReference type="InterPro" id="IPR052213">
    <property type="entry name" value="PAR3"/>
</dbReference>
<feature type="compositionally biased region" description="Basic and acidic residues" evidence="5">
    <location>
        <begin position="1281"/>
        <end position="1310"/>
    </location>
</feature>
<feature type="compositionally biased region" description="Polar residues" evidence="5">
    <location>
        <begin position="1234"/>
        <end position="1243"/>
    </location>
</feature>
<feature type="compositionally biased region" description="Polar residues" evidence="5">
    <location>
        <begin position="1371"/>
        <end position="1393"/>
    </location>
</feature>
<evidence type="ECO:0000256" key="1">
    <source>
        <dbReference type="ARBA" id="ARBA00005358"/>
    </source>
</evidence>
<feature type="compositionally biased region" description="Basic and acidic residues" evidence="5">
    <location>
        <begin position="1427"/>
        <end position="1440"/>
    </location>
</feature>
<feature type="region of interest" description="Disordered" evidence="5">
    <location>
        <begin position="208"/>
        <end position="250"/>
    </location>
</feature>
<dbReference type="Gene3D" id="2.30.42.10">
    <property type="match status" value="3"/>
</dbReference>
<feature type="compositionally biased region" description="Low complexity" evidence="5">
    <location>
        <begin position="530"/>
        <end position="550"/>
    </location>
</feature>
<evidence type="ECO:0000259" key="6">
    <source>
        <dbReference type="PROSITE" id="PS50106"/>
    </source>
</evidence>
<dbReference type="CDD" id="cd23059">
    <property type="entry name" value="PDZ3_Par3-like"/>
    <property type="match status" value="1"/>
</dbReference>
<feature type="compositionally biased region" description="Polar residues" evidence="5">
    <location>
        <begin position="1351"/>
        <end position="1363"/>
    </location>
</feature>
<feature type="region of interest" description="Disordered" evidence="5">
    <location>
        <begin position="301"/>
        <end position="335"/>
    </location>
</feature>
<feature type="compositionally biased region" description="Polar residues" evidence="5">
    <location>
        <begin position="518"/>
        <end position="529"/>
    </location>
</feature>
<feature type="region of interest" description="Disordered" evidence="5">
    <location>
        <begin position="951"/>
        <end position="970"/>
    </location>
</feature>
<dbReference type="Pfam" id="PF12053">
    <property type="entry name" value="Par3_HAL_N_term"/>
    <property type="match status" value="1"/>
</dbReference>
<dbReference type="SMART" id="SM00228">
    <property type="entry name" value="PDZ"/>
    <property type="match status" value="3"/>
</dbReference>
<feature type="compositionally biased region" description="Polar residues" evidence="5">
    <location>
        <begin position="208"/>
        <end position="227"/>
    </location>
</feature>
<reference evidence="7" key="1">
    <citation type="journal article" date="2012" name="Nature">
        <title>The oyster genome reveals stress adaptation and complexity of shell formation.</title>
        <authorList>
            <person name="Zhang G."/>
            <person name="Fang X."/>
            <person name="Guo X."/>
            <person name="Li L."/>
            <person name="Luo R."/>
            <person name="Xu F."/>
            <person name="Yang P."/>
            <person name="Zhang L."/>
            <person name="Wang X."/>
            <person name="Qi H."/>
            <person name="Xiong Z."/>
            <person name="Que H."/>
            <person name="Xie Y."/>
            <person name="Holland P.W."/>
            <person name="Paps J."/>
            <person name="Zhu Y."/>
            <person name="Wu F."/>
            <person name="Chen Y."/>
            <person name="Wang J."/>
            <person name="Peng C."/>
            <person name="Meng J."/>
            <person name="Yang L."/>
            <person name="Liu J."/>
            <person name="Wen B."/>
            <person name="Zhang N."/>
            <person name="Huang Z."/>
            <person name="Zhu Q."/>
            <person name="Feng Y."/>
            <person name="Mount A."/>
            <person name="Hedgecock D."/>
            <person name="Xu Z."/>
            <person name="Liu Y."/>
            <person name="Domazet-Loso T."/>
            <person name="Du Y."/>
            <person name="Sun X."/>
            <person name="Zhang S."/>
            <person name="Liu B."/>
            <person name="Cheng P."/>
            <person name="Jiang X."/>
            <person name="Li J."/>
            <person name="Fan D."/>
            <person name="Wang W."/>
            <person name="Fu W."/>
            <person name="Wang T."/>
            <person name="Wang B."/>
            <person name="Zhang J."/>
            <person name="Peng Z."/>
            <person name="Li Y."/>
            <person name="Li N."/>
            <person name="Wang J."/>
            <person name="Chen M."/>
            <person name="He Y."/>
            <person name="Tan F."/>
            <person name="Song X."/>
            <person name="Zheng Q."/>
            <person name="Huang R."/>
            <person name="Yang H."/>
            <person name="Du X."/>
            <person name="Chen L."/>
            <person name="Yang M."/>
            <person name="Gaffney P.M."/>
            <person name="Wang S."/>
            <person name="Luo L."/>
            <person name="She Z."/>
            <person name="Ming Y."/>
            <person name="Huang W."/>
            <person name="Zhang S."/>
            <person name="Huang B."/>
            <person name="Zhang Y."/>
            <person name="Qu T."/>
            <person name="Ni P."/>
            <person name="Miao G."/>
            <person name="Wang J."/>
            <person name="Wang Q."/>
            <person name="Steinberg C.E."/>
            <person name="Wang H."/>
            <person name="Li N."/>
            <person name="Qian L."/>
            <person name="Zhang G."/>
            <person name="Li Y."/>
            <person name="Yang H."/>
            <person name="Liu X."/>
            <person name="Wang J."/>
            <person name="Yin Y."/>
            <person name="Wang J."/>
        </authorList>
    </citation>
    <scope>NUCLEOTIDE SEQUENCE [LARGE SCALE GENOMIC DNA]</scope>
    <source>
        <strain evidence="7">05x7-T-G4-1.051#20</strain>
    </source>
</reference>
<dbReference type="EMBL" id="JH816389">
    <property type="protein sequence ID" value="EKC37796.1"/>
    <property type="molecule type" value="Genomic_DNA"/>
</dbReference>
<feature type="compositionally biased region" description="Polar residues" evidence="5">
    <location>
        <begin position="236"/>
        <end position="250"/>
    </location>
</feature>
<dbReference type="Gene3D" id="3.10.20.90">
    <property type="entry name" value="Phosphatidylinositol 3-kinase Catalytic Subunit, Chain A, domain 1"/>
    <property type="match status" value="1"/>
</dbReference>
<sequence>MENVCVYVLLAILSHPQLLTRAMKTGPMTLVGIPSGMSVYYKHKWSKRRTRVRRIAVVQPQNPPPYEAPSQLPPSYEDSLKHSVAINIPGYHVMESRPGMIRGHHLVNDDHEAPETVRQCKVMPMKVTVCFDRVRVIVPCGDGDLLVKELTEKAILRYKKATGKSNDHWVSVHNLRTINDGGILDPDDQLNDVVDDREQLIADYEEQGGQTYQPHNGDGASQSSAGTASPDIFQGSGESSSPFPSTKTISVYQPSNEHDVVVTSKDIETHGSLLTVRHGSEPALNILDGDKPYKKDIKAVEEPSDSEDLEVEKEMAPSGDKGKAPISRFSRDTWRQSLGNRPDMYKWLEAQERQQERMEGPIHPMERREPVGGVSTEPGTDSRVDHHTHSGILIHLPNDGGPLGIHVVPDYDDSGKELGLLVQGVEEGGRVFKDGRLRENDRIIDINGQTLMGVTFSKAQDIFRSAMKDNNIRLRIIKKQAPPPLPKQPPPPIMPKPKNHTPAKPSPLTLPPPRLNESDLSSPTGPEQTSTPIVSVQNSSSSSIEGIIPSPIKPVIPAKPTSPTKKVPPAIPTRNPDTTLSTGNATKERNKLVAPTNTKKIGKKMEITLVKGPVSLGFSVTTRDNPAGGDSPIYIKNILPRGAAITDGRLKAGDRLLEVNGEDLTGKTQADVVSLLRNAPMGSSVRLVISRQEVIDEKFQVPRELRDDSVSETRPVLQPPEKTGDTDGLLTANRNKEILRLDIPLSESGSAGLGVSVKGKTMTTDRGTRDLGIFVKSVIHGGAASKDGRLAVNDQLIEVNSEKLMGLSNTDAMEMLRRAMQLDGPIPGHIHLVVARKIGAPSPSPFTQEASPDAFVFGANNRMVRETDHAKHSLMKDADMVESPRLDYMDGGSGKARNFLIDRLTNGGLRNESYTKATRDELDDSAMSHDQDDGFRNQSYNLALRGSGNILSPGTSPFKPMQKSTPFVDPNVMIENDDEEMESRQRMRPHSTIGFLHHNHSNSSSSEDLNQQPVWLQGGDWGPPGSPGGEELSPTSPLGEFKREGFGRQSMSEKRKGHIDPSRSEVYQRVKSSRQRGGAMGSLKRVGSAESLLSRNSRNRPRASRLPPLPVHGQRITDRRAVEPPQSNLKRFSSLENLAQMTPGDTDESRESLNASQESHDDSQRGGVKLGRGRGCNLSFRAAVDRSYDPVPQELSTMDPQVQNENQEGILESSGGFTVGEHVEEESSEGGSVTQAAINNSGHSSMSSEAEEAKKSKKKQTKEKKGPGGIFKGLLRRSNKNKRDETKAAEETDRQAEPVEKGHDRIHEQVRQLQDQKSNAEFMKLEQKYSDGAPQFSLHSPQIQGSSIITEDHSQTSNNSSSRFTDHSSHYTESSSRLTDKNPSSYNDYQSQFAGHPQPSRSIVDPESMSRAEWIQHLRREHQRRHQEREGHYPLDDREERYEKEIQAEETMVGTPWQDARDLAWQNARHSANQRYGKSAIPENILYPHHPPSSVVPDNSYLGYQGNRTQSTGHSYPERPHSRPAFQEPSSYHHNYHYHDNIIHQRQRSNEYIPPRQQAIDHFQHHRQNSDLSEQHTQEFYSRRPPLQPRPYTPREHWQNTESAPAMMKHYPHPQAPPGPGPQYGDPIFAYRDPIYPSMAGKRSVQSLSSQPGSAKV</sequence>
<feature type="compositionally biased region" description="Polar residues" evidence="5">
    <location>
        <begin position="1125"/>
        <end position="1140"/>
    </location>
</feature>
<protein>
    <submittedName>
        <fullName evidence="7">Partitioning defective 3-like protein</fullName>
    </submittedName>
</protein>
<comment type="similarity">
    <text evidence="1">Belongs to the PAR3 family.</text>
</comment>
<dbReference type="InterPro" id="IPR001478">
    <property type="entry name" value="PDZ"/>
</dbReference>
<dbReference type="InParanoid" id="K1RT67"/>
<dbReference type="GO" id="GO:0045197">
    <property type="term" value="P:establishment or maintenance of epithelial cell apical/basal polarity"/>
    <property type="evidence" value="ECO:0007669"/>
    <property type="project" value="TreeGrafter"/>
</dbReference>
<dbReference type="GO" id="GO:0000226">
    <property type="term" value="P:microtubule cytoskeleton organization"/>
    <property type="evidence" value="ECO:0007669"/>
    <property type="project" value="TreeGrafter"/>
</dbReference>
<dbReference type="HOGENOM" id="CLU_242268_0_0_1"/>
<evidence type="ECO:0000256" key="3">
    <source>
        <dbReference type="ARBA" id="ARBA00022737"/>
    </source>
</evidence>
<feature type="region of interest" description="Disordered" evidence="5">
    <location>
        <begin position="1579"/>
        <end position="1598"/>
    </location>
</feature>
<feature type="region of interest" description="Disordered" evidence="5">
    <location>
        <begin position="1420"/>
        <end position="1440"/>
    </location>
</feature>
<evidence type="ECO:0000256" key="4">
    <source>
        <dbReference type="ARBA" id="ARBA00023306"/>
    </source>
</evidence>
<dbReference type="PANTHER" id="PTHR16484">
    <property type="entry name" value="PARTITIONING DEFECTIVE 3 RELATED"/>
    <property type="match status" value="1"/>
</dbReference>
<keyword evidence="2" id="KW-0132">Cell division</keyword>
<feature type="region of interest" description="Disordered" evidence="5">
    <location>
        <begin position="478"/>
        <end position="583"/>
    </location>
</feature>
<keyword evidence="3" id="KW-0677">Repeat</keyword>
<dbReference type="GO" id="GO:0030010">
    <property type="term" value="P:establishment of cell polarity"/>
    <property type="evidence" value="ECO:0007669"/>
    <property type="project" value="TreeGrafter"/>
</dbReference>